<accession>A0AA86RXQ9</accession>
<gene>
    <name evidence="1" type="ORF">AYBTSS11_LOCUS5162</name>
</gene>
<evidence type="ECO:0000313" key="2">
    <source>
        <dbReference type="Proteomes" id="UP001189624"/>
    </source>
</evidence>
<dbReference type="EMBL" id="OY731399">
    <property type="protein sequence ID" value="CAJ1931274.1"/>
    <property type="molecule type" value="Genomic_DNA"/>
</dbReference>
<sequence>MHASLGSAEGKENKAYMAMGEEAVAKERNGKTFITGLHLPPFLSAYQSMARATNWLSFSLSPMEMLRTSEPQFVQYDAASATNSHHYFLDNLYANNGNIYSSHLVVLTCLPLPAYWFGKNKRT</sequence>
<dbReference type="AlphaFoldDB" id="A0AA86RXQ9"/>
<evidence type="ECO:0000313" key="1">
    <source>
        <dbReference type="EMBL" id="CAJ1931274.1"/>
    </source>
</evidence>
<name>A0AA86RXQ9_9FABA</name>
<proteinExistence type="predicted"/>
<reference evidence="1" key="1">
    <citation type="submission" date="2023-10" db="EMBL/GenBank/DDBJ databases">
        <authorList>
            <person name="Domelevo Entfellner J.-B."/>
        </authorList>
    </citation>
    <scope>NUCLEOTIDE SEQUENCE</scope>
</reference>
<keyword evidence="2" id="KW-1185">Reference proteome</keyword>
<protein>
    <submittedName>
        <fullName evidence="1">Uncharacterized protein</fullName>
    </submittedName>
</protein>
<dbReference type="Proteomes" id="UP001189624">
    <property type="component" value="Chromosome 2"/>
</dbReference>
<organism evidence="1 2">
    <name type="scientific">Sphenostylis stenocarpa</name>
    <dbReference type="NCBI Taxonomy" id="92480"/>
    <lineage>
        <taxon>Eukaryota</taxon>
        <taxon>Viridiplantae</taxon>
        <taxon>Streptophyta</taxon>
        <taxon>Embryophyta</taxon>
        <taxon>Tracheophyta</taxon>
        <taxon>Spermatophyta</taxon>
        <taxon>Magnoliopsida</taxon>
        <taxon>eudicotyledons</taxon>
        <taxon>Gunneridae</taxon>
        <taxon>Pentapetalae</taxon>
        <taxon>rosids</taxon>
        <taxon>fabids</taxon>
        <taxon>Fabales</taxon>
        <taxon>Fabaceae</taxon>
        <taxon>Papilionoideae</taxon>
        <taxon>50 kb inversion clade</taxon>
        <taxon>NPAAA clade</taxon>
        <taxon>indigoferoid/millettioid clade</taxon>
        <taxon>Phaseoleae</taxon>
        <taxon>Sphenostylis</taxon>
    </lineage>
</organism>
<dbReference type="Gramene" id="rna-AYBTSS11_LOCUS5162">
    <property type="protein sequence ID" value="CAJ1931274.1"/>
    <property type="gene ID" value="gene-AYBTSS11_LOCUS5162"/>
</dbReference>